<dbReference type="RefSeq" id="WP_074270272.1">
    <property type="nucleotide sequence ID" value="NZ_FVGW01000012.1"/>
</dbReference>
<dbReference type="EMBL" id="FVGW01000012">
    <property type="protein sequence ID" value="SKM68799.1"/>
    <property type="molecule type" value="Genomic_DNA"/>
</dbReference>
<accession>A0A1T8SKL6</accession>
<evidence type="ECO:0008006" key="3">
    <source>
        <dbReference type="Google" id="ProtNLM"/>
    </source>
</evidence>
<evidence type="ECO:0000313" key="2">
    <source>
        <dbReference type="Proteomes" id="UP000190074"/>
    </source>
</evidence>
<protein>
    <recommendedName>
        <fullName evidence="3">Capsid maturation protease</fullName>
    </recommendedName>
</protein>
<proteinExistence type="predicted"/>
<dbReference type="InterPro" id="IPR057369">
    <property type="entry name" value="VG15"/>
</dbReference>
<gene>
    <name evidence="1" type="ORF">SAMEA2259716_04794</name>
</gene>
<sequence>MVHAVSEFQRLLAALGAEQAAQLSRLLARTDWLDQGELLAFITDAYPEAIAPFLSAAALLTAQWYDEQPTSSTYTAAPAELTPAAQLAVSGRWAMLQTAPLDALTGSAARALFNASRETVLTNVMAEPGARWARHASANACSFCRLMATRGAVYTSEASATKVTGRGANLERSDRRAIAAGQMSRDEALQRRSVYRSQRLAAKAGKNVGDSRIGAQRGTRALGEKYHDRCHCIAVMVRPGNTYQPPAYVEQWERDYLDAVEATRAAGQTKGKYGAIDLAAVIRHMDHAHH</sequence>
<reference evidence="1 2" key="1">
    <citation type="submission" date="2016-11" db="EMBL/GenBank/DDBJ databases">
        <authorList>
            <consortium name="Pathogen Informatics"/>
        </authorList>
    </citation>
    <scope>NUCLEOTIDE SEQUENCE [LARGE SCALE GENOMIC DNA]</scope>
    <source>
        <strain evidence="1 2">911</strain>
    </source>
</reference>
<dbReference type="Pfam" id="PF25310">
    <property type="entry name" value="VG15"/>
    <property type="match status" value="2"/>
</dbReference>
<organism evidence="1 2">
    <name type="scientific">Mycobacteroides abscessus subsp. massiliense</name>
    <dbReference type="NCBI Taxonomy" id="1962118"/>
    <lineage>
        <taxon>Bacteria</taxon>
        <taxon>Bacillati</taxon>
        <taxon>Actinomycetota</taxon>
        <taxon>Actinomycetes</taxon>
        <taxon>Mycobacteriales</taxon>
        <taxon>Mycobacteriaceae</taxon>
        <taxon>Mycobacteroides</taxon>
        <taxon>Mycobacteroides abscessus</taxon>
    </lineage>
</organism>
<evidence type="ECO:0000313" key="1">
    <source>
        <dbReference type="EMBL" id="SKM68799.1"/>
    </source>
</evidence>
<dbReference type="Proteomes" id="UP000190074">
    <property type="component" value="Unassembled WGS sequence"/>
</dbReference>
<dbReference type="AlphaFoldDB" id="A0A1T8SKL6"/>
<name>A0A1T8SKL6_9MYCO</name>